<comment type="subunit">
    <text evidence="4">Component of the RNA polymerase III (Pol III) complex.</text>
</comment>
<protein>
    <recommendedName>
        <fullName evidence="4">DNA-directed RNA polymerase III subunit</fullName>
    </recommendedName>
</protein>
<evidence type="ECO:0000256" key="5">
    <source>
        <dbReference type="SAM" id="MobiDB-lite"/>
    </source>
</evidence>
<feature type="compositionally biased region" description="Polar residues" evidence="5">
    <location>
        <begin position="106"/>
        <end position="116"/>
    </location>
</feature>
<dbReference type="Proteomes" id="UP000749293">
    <property type="component" value="Unassembled WGS sequence"/>
</dbReference>
<comment type="caution">
    <text evidence="6">The sequence shown here is derived from an EMBL/GenBank/DDBJ whole genome shotgun (WGS) entry which is preliminary data.</text>
</comment>
<dbReference type="InterPro" id="IPR024661">
    <property type="entry name" value="RNA_pol_III_Rpc31"/>
</dbReference>
<dbReference type="Pfam" id="PF11705">
    <property type="entry name" value="RNA_pol_3_Rpc31"/>
    <property type="match status" value="1"/>
</dbReference>
<feature type="compositionally biased region" description="Gly residues" evidence="5">
    <location>
        <begin position="1"/>
        <end position="18"/>
    </location>
</feature>
<dbReference type="GO" id="GO:0006383">
    <property type="term" value="P:transcription by RNA polymerase III"/>
    <property type="evidence" value="ECO:0007669"/>
    <property type="project" value="UniProtKB-UniRule"/>
</dbReference>
<evidence type="ECO:0000256" key="2">
    <source>
        <dbReference type="ARBA" id="ARBA00008352"/>
    </source>
</evidence>
<sequence>MSRGRGGGRGGRGGGRGGRPNVSWDTGDEPDGRPSELFPHYALPVPRHLTPTETNTVKNFLLLRHQLRASALYTSLRSETDVDPLRRKHGGATSRGTKTPYGVRSRANQDPFTSMPTYGQRFVREDRALPDWSNRPVCRELWPSELLNTIDPEPDRGNGGGHLVLGDDTGDAAPRKKKRRLELSRVDALPNAEVAFGMAQAGEDEDGERNLLDRLDALGDETGEDGADLDDEEGLGDADEQDEAYDDEDAGDYDAENYFDNGDEMGDDYGDDGDGEGTF</sequence>
<feature type="compositionally biased region" description="Basic and acidic residues" evidence="5">
    <location>
        <begin position="208"/>
        <end position="217"/>
    </location>
</feature>
<comment type="function">
    <text evidence="4">DNA-dependent RNA polymerase catalyzes the transcription of DNA into RNA using the four ribonucleoside triphosphates as substrates. Specific peripheric component of RNA polymerase III which synthesizes small RNAs, such as 5S rRNA and tRNAs.</text>
</comment>
<dbReference type="GeneID" id="55970462"/>
<evidence type="ECO:0000313" key="6">
    <source>
        <dbReference type="EMBL" id="KAF4125394.1"/>
    </source>
</evidence>
<evidence type="ECO:0000256" key="1">
    <source>
        <dbReference type="ARBA" id="ARBA00004123"/>
    </source>
</evidence>
<gene>
    <name evidence="6" type="ORF">GMORB2_4234</name>
</gene>
<evidence type="ECO:0000313" key="7">
    <source>
        <dbReference type="Proteomes" id="UP000749293"/>
    </source>
</evidence>
<dbReference type="OrthoDB" id="5377312at2759"/>
<feature type="compositionally biased region" description="Acidic residues" evidence="5">
    <location>
        <begin position="218"/>
        <end position="279"/>
    </location>
</feature>
<organism evidence="6 7">
    <name type="scientific">Geosmithia morbida</name>
    <dbReference type="NCBI Taxonomy" id="1094350"/>
    <lineage>
        <taxon>Eukaryota</taxon>
        <taxon>Fungi</taxon>
        <taxon>Dikarya</taxon>
        <taxon>Ascomycota</taxon>
        <taxon>Pezizomycotina</taxon>
        <taxon>Sordariomycetes</taxon>
        <taxon>Hypocreomycetidae</taxon>
        <taxon>Hypocreales</taxon>
        <taxon>Bionectriaceae</taxon>
        <taxon>Geosmithia</taxon>
    </lineage>
</organism>
<proteinExistence type="inferred from homology"/>
<dbReference type="PIRSF" id="PIRSF000777">
    <property type="entry name" value="RNA_polIII_C31"/>
    <property type="match status" value="1"/>
</dbReference>
<feature type="region of interest" description="Disordered" evidence="5">
    <location>
        <begin position="149"/>
        <end position="279"/>
    </location>
</feature>
<dbReference type="AlphaFoldDB" id="A0A9P4Z0W8"/>
<evidence type="ECO:0000256" key="3">
    <source>
        <dbReference type="ARBA" id="ARBA00023242"/>
    </source>
</evidence>
<comment type="subcellular location">
    <subcellularLocation>
        <location evidence="1 4">Nucleus</location>
    </subcellularLocation>
</comment>
<reference evidence="6" key="1">
    <citation type="submission" date="2020-03" db="EMBL/GenBank/DDBJ databases">
        <title>Site-based positive gene gene selection in Geosmithia morbida across the United States reveals a broad range of putative effectors and factors for local host and environmental adapation.</title>
        <authorList>
            <person name="Onufrak A."/>
            <person name="Murdoch R.W."/>
            <person name="Gazis R."/>
            <person name="Huff M."/>
            <person name="Staton M."/>
            <person name="Klingeman W."/>
            <person name="Hadziabdic D."/>
        </authorList>
    </citation>
    <scope>NUCLEOTIDE SEQUENCE</scope>
    <source>
        <strain evidence="6">1262</strain>
    </source>
</reference>
<keyword evidence="3 4" id="KW-0539">Nucleus</keyword>
<dbReference type="RefSeq" id="XP_035324046.1">
    <property type="nucleotide sequence ID" value="XM_035466209.1"/>
</dbReference>
<keyword evidence="7" id="KW-1185">Reference proteome</keyword>
<feature type="region of interest" description="Disordered" evidence="5">
    <location>
        <begin position="1"/>
        <end position="39"/>
    </location>
</feature>
<comment type="similarity">
    <text evidence="2 4">Belongs to the eukaryotic RPC7 RNA polymerase subunit family.</text>
</comment>
<dbReference type="EMBL" id="JAANYQ010000003">
    <property type="protein sequence ID" value="KAF4125394.1"/>
    <property type="molecule type" value="Genomic_DNA"/>
</dbReference>
<evidence type="ECO:0000256" key="4">
    <source>
        <dbReference type="PIRNR" id="PIRNR000777"/>
    </source>
</evidence>
<feature type="region of interest" description="Disordered" evidence="5">
    <location>
        <begin position="83"/>
        <end position="116"/>
    </location>
</feature>
<dbReference type="GO" id="GO:0005666">
    <property type="term" value="C:RNA polymerase III complex"/>
    <property type="evidence" value="ECO:0007669"/>
    <property type="project" value="UniProtKB-UniRule"/>
</dbReference>
<name>A0A9P4Z0W8_9HYPO</name>
<accession>A0A9P4Z0W8</accession>